<proteinExistence type="inferred from homology"/>
<dbReference type="EMBL" id="UZWD01000017">
    <property type="protein sequence ID" value="VDS03944.1"/>
    <property type="molecule type" value="Genomic_DNA"/>
</dbReference>
<dbReference type="InterPro" id="IPR011049">
    <property type="entry name" value="Serralysin-like_metalloprot_C"/>
</dbReference>
<accession>A0A3S4CCC9</accession>
<dbReference type="PROSITE" id="PS51892">
    <property type="entry name" value="SUBTILASE"/>
    <property type="match status" value="1"/>
</dbReference>
<organism evidence="14 15">
    <name type="scientific">Devosia equisanguinis</name>
    <dbReference type="NCBI Taxonomy" id="2490941"/>
    <lineage>
        <taxon>Bacteria</taxon>
        <taxon>Pseudomonadati</taxon>
        <taxon>Pseudomonadota</taxon>
        <taxon>Alphaproteobacteria</taxon>
        <taxon>Hyphomicrobiales</taxon>
        <taxon>Devosiaceae</taxon>
        <taxon>Devosia</taxon>
    </lineage>
</organism>
<dbReference type="GO" id="GO:0012505">
    <property type="term" value="C:endomembrane system"/>
    <property type="evidence" value="ECO:0007669"/>
    <property type="project" value="UniProtKB-ARBA"/>
</dbReference>
<sequence>MASAQSYEIISRLYITYLNRPADPEGLRYWADQLEGPLGGNIVPIARSMWASDESQAIMGGIGTEVGQVVDRIYNAFLARNPDAEGRAYWISRVTDGGLDIAELPFYLLAGARGSTNDSDRAISQNREAAAKIFTEIADGRSFADPNFGKAPFQATFTSSDTNEARGFLSNVMTTMPTTDAIRQVVIDKIANPGDPIKGGTGGLPILLGTSFEHGDLAKLDIDALNDPLIAAQWYLKNTGQRYADGDVKPNKFLDLNIAGAWADGYTGKGVRVVINDDGLDLKHESMVKNVLADLTYNSVNGATGPDALSTPTTAAQGGAYTPDPEAHGHGTVVGSIVGMAANDGIGMVGIAPDVKLVSGLALSKGNNTSVPKLYNHLTDIVKADVWVNSFGKDPAFSENFFVGPNTDQQSEDYLYLRSIEKGAKEGRNGLGTVIEVSAGNEGPNNADAAMTGTTNNKYIISVGAVNELGQKSSYTTPGASVLVSAFGGENPTDKAQSVNSGFGLVSADITGAAGYNTQAGAAGNYAFQNFGTSYSGPIVGATAALMLQANPLLGFRDVANILAMTARVIEPNNHTVLTGNLVNFGGLAFSRDIGFGLVDISAAVRLAASWVDAAKTAANWVSAEGTSASAAADIPDNDPNGTTATATLNKNVIIERMEFDLKLNSNTPSQLRAEITSPNGTTIVLFDQPLSKDTDAAAGTADTPWPETFQIGATAFFGEQSAGEWKLKLIDKVTGEVSRFETLTVRAWGSEVTQDNQYVLTDAYTGERTVTDAAGVDLINAAAVSGSVSINLNAGETSTIAAGKFVIGTGVVIENAFGGAGNDFIIGNDQGNVLRGNGGADTLTGNGGADIFMFTTVNDSRSGARDTITDFAVGVDKIDLRLLDANITLAGNQDFGFGGQNAATLAHSVTFSFVETNTVIFADVNGDTVADVEIMLIGQKQLTAGDFLGLAA</sequence>
<dbReference type="CDD" id="cd04059">
    <property type="entry name" value="Peptidases_S8_Protein_convertases_Kexins_Furin-like"/>
    <property type="match status" value="1"/>
</dbReference>
<dbReference type="SUPFAM" id="SSF52743">
    <property type="entry name" value="Subtilisin-like"/>
    <property type="match status" value="1"/>
</dbReference>
<keyword evidence="15" id="KW-1185">Reference proteome</keyword>
<dbReference type="PRINTS" id="PR00723">
    <property type="entry name" value="SUBTILISIN"/>
</dbReference>
<evidence type="ECO:0000256" key="7">
    <source>
        <dbReference type="ARBA" id="ARBA00022737"/>
    </source>
</evidence>
<dbReference type="AlphaFoldDB" id="A0A3S4CCC9"/>
<dbReference type="InterPro" id="IPR001343">
    <property type="entry name" value="Hemolysn_Ca-bd"/>
</dbReference>
<keyword evidence="7" id="KW-0677">Repeat</keyword>
<keyword evidence="10" id="KW-0106">Calcium</keyword>
<comment type="cofactor">
    <cofactor evidence="1">
        <name>Ca(2+)</name>
        <dbReference type="ChEBI" id="CHEBI:29108"/>
    </cofactor>
</comment>
<dbReference type="GO" id="GO:0016485">
    <property type="term" value="P:protein processing"/>
    <property type="evidence" value="ECO:0007669"/>
    <property type="project" value="TreeGrafter"/>
</dbReference>
<dbReference type="GO" id="GO:0005509">
    <property type="term" value="F:calcium ion binding"/>
    <property type="evidence" value="ECO:0007669"/>
    <property type="project" value="InterPro"/>
</dbReference>
<dbReference type="GO" id="GO:0016020">
    <property type="term" value="C:membrane"/>
    <property type="evidence" value="ECO:0007669"/>
    <property type="project" value="TreeGrafter"/>
</dbReference>
<evidence type="ECO:0000256" key="11">
    <source>
        <dbReference type="PIRSR" id="PIRSR615500-1"/>
    </source>
</evidence>
<gene>
    <name evidence="14" type="primary">aspA</name>
    <name evidence="14" type="ORF">DEVEQU_01073</name>
</gene>
<reference evidence="14 15" key="1">
    <citation type="submission" date="2018-12" db="EMBL/GenBank/DDBJ databases">
        <authorList>
            <person name="Criscuolo A."/>
        </authorList>
    </citation>
    <scope>NUCLEOTIDE SEQUENCE [LARGE SCALE GENOMIC DNA]</scope>
    <source>
        <strain evidence="14">ACIP1116281</strain>
    </source>
</reference>
<evidence type="ECO:0000256" key="10">
    <source>
        <dbReference type="ARBA" id="ARBA00022837"/>
    </source>
</evidence>
<dbReference type="GO" id="GO:0004252">
    <property type="term" value="F:serine-type endopeptidase activity"/>
    <property type="evidence" value="ECO:0007669"/>
    <property type="project" value="UniProtKB-UniRule"/>
</dbReference>
<dbReference type="InterPro" id="IPR000209">
    <property type="entry name" value="Peptidase_S8/S53_dom"/>
</dbReference>
<dbReference type="Gene3D" id="3.40.50.200">
    <property type="entry name" value="Peptidase S8/S53 domain"/>
    <property type="match status" value="1"/>
</dbReference>
<keyword evidence="4" id="KW-0964">Secreted</keyword>
<evidence type="ECO:0000256" key="12">
    <source>
        <dbReference type="PROSITE-ProRule" id="PRU01240"/>
    </source>
</evidence>
<evidence type="ECO:0000259" key="13">
    <source>
        <dbReference type="PROSITE" id="PS51829"/>
    </source>
</evidence>
<dbReference type="SUPFAM" id="SSF51120">
    <property type="entry name" value="beta-Roll"/>
    <property type="match status" value="1"/>
</dbReference>
<dbReference type="Pfam" id="PF01483">
    <property type="entry name" value="P_proprotein"/>
    <property type="match status" value="1"/>
</dbReference>
<evidence type="ECO:0000256" key="1">
    <source>
        <dbReference type="ARBA" id="ARBA00001913"/>
    </source>
</evidence>
<dbReference type="OrthoDB" id="9816306at2"/>
<dbReference type="Pfam" id="PF08548">
    <property type="entry name" value="Peptidase_M10_C"/>
    <property type="match status" value="1"/>
</dbReference>
<dbReference type="PROSITE" id="PS51829">
    <property type="entry name" value="P_HOMO_B"/>
    <property type="match status" value="1"/>
</dbReference>
<dbReference type="PROSITE" id="PS00137">
    <property type="entry name" value="SUBTILASE_HIS"/>
    <property type="match status" value="1"/>
</dbReference>
<evidence type="ECO:0000256" key="5">
    <source>
        <dbReference type="ARBA" id="ARBA00022670"/>
    </source>
</evidence>
<keyword evidence="9 12" id="KW-0720">Serine protease</keyword>
<keyword evidence="8 12" id="KW-0378">Hydrolase</keyword>
<dbReference type="InterPro" id="IPR013858">
    <property type="entry name" value="Peptidase_M10B_C"/>
</dbReference>
<dbReference type="GO" id="GO:0005737">
    <property type="term" value="C:cytoplasm"/>
    <property type="evidence" value="ECO:0007669"/>
    <property type="project" value="UniProtKB-ARBA"/>
</dbReference>
<feature type="domain" description="P/Homo B" evidence="13">
    <location>
        <begin position="617"/>
        <end position="754"/>
    </location>
</feature>
<dbReference type="PANTHER" id="PTHR42884">
    <property type="entry name" value="PROPROTEIN CONVERTASE SUBTILISIN/KEXIN-RELATED"/>
    <property type="match status" value="1"/>
</dbReference>
<dbReference type="Pfam" id="PF00353">
    <property type="entry name" value="HemolysinCabind"/>
    <property type="match status" value="1"/>
</dbReference>
<evidence type="ECO:0000256" key="9">
    <source>
        <dbReference type="ARBA" id="ARBA00022825"/>
    </source>
</evidence>
<evidence type="ECO:0000256" key="2">
    <source>
        <dbReference type="ARBA" id="ARBA00004613"/>
    </source>
</evidence>
<dbReference type="InterPro" id="IPR022398">
    <property type="entry name" value="Peptidase_S8_His-AS"/>
</dbReference>
<keyword evidence="6" id="KW-0732">Signal</keyword>
<comment type="subcellular location">
    <subcellularLocation>
        <location evidence="2">Secreted</location>
    </subcellularLocation>
</comment>
<dbReference type="EC" id="3.4.21.-" evidence="14"/>
<evidence type="ECO:0000313" key="14">
    <source>
        <dbReference type="EMBL" id="VDS03944.1"/>
    </source>
</evidence>
<evidence type="ECO:0000256" key="4">
    <source>
        <dbReference type="ARBA" id="ARBA00022525"/>
    </source>
</evidence>
<feature type="active site" description="Charge relay system" evidence="11 12">
    <location>
        <position position="330"/>
    </location>
</feature>
<dbReference type="PANTHER" id="PTHR42884:SF14">
    <property type="entry name" value="NEUROENDOCRINE CONVERTASE 1"/>
    <property type="match status" value="1"/>
</dbReference>
<evidence type="ECO:0000256" key="3">
    <source>
        <dbReference type="ARBA" id="ARBA00005325"/>
    </source>
</evidence>
<dbReference type="Proteomes" id="UP000268844">
    <property type="component" value="Unassembled WGS sequence"/>
</dbReference>
<feature type="active site" description="Charge relay system" evidence="11 12">
    <location>
        <position position="277"/>
    </location>
</feature>
<name>A0A3S4CCC9_9HYPH</name>
<dbReference type="Gene3D" id="2.150.10.10">
    <property type="entry name" value="Serralysin-like metalloprotease, C-terminal"/>
    <property type="match status" value="1"/>
</dbReference>
<comment type="similarity">
    <text evidence="3">Belongs to the peptidase S8 family. Furin subfamily.</text>
</comment>
<dbReference type="InterPro" id="IPR036852">
    <property type="entry name" value="Peptidase_S8/S53_dom_sf"/>
</dbReference>
<dbReference type="InterPro" id="IPR015500">
    <property type="entry name" value="Peptidase_S8_subtilisin-rel"/>
</dbReference>
<dbReference type="InterPro" id="IPR002884">
    <property type="entry name" value="P_dom"/>
</dbReference>
<dbReference type="Pfam" id="PF00082">
    <property type="entry name" value="Peptidase_S8"/>
    <property type="match status" value="1"/>
</dbReference>
<dbReference type="RefSeq" id="WP_126149534.1">
    <property type="nucleotide sequence ID" value="NZ_JBHTMH010000001.1"/>
</dbReference>
<evidence type="ECO:0000256" key="6">
    <source>
        <dbReference type="ARBA" id="ARBA00022729"/>
    </source>
</evidence>
<evidence type="ECO:0000313" key="15">
    <source>
        <dbReference type="Proteomes" id="UP000268844"/>
    </source>
</evidence>
<protein>
    <submittedName>
        <fullName evidence="14">Microbial serine proteinase</fullName>
        <ecNumber evidence="14">3.4.21.-</ecNumber>
    </submittedName>
</protein>
<dbReference type="InterPro" id="IPR034182">
    <property type="entry name" value="Kexin/furin"/>
</dbReference>
<dbReference type="SUPFAM" id="SSF49785">
    <property type="entry name" value="Galactose-binding domain-like"/>
    <property type="match status" value="1"/>
</dbReference>
<keyword evidence="5 12" id="KW-0645">Protease</keyword>
<feature type="active site" description="Charge relay system" evidence="11 12">
    <location>
        <position position="534"/>
    </location>
</feature>
<dbReference type="InterPro" id="IPR008979">
    <property type="entry name" value="Galactose-bd-like_sf"/>
</dbReference>
<dbReference type="GO" id="GO:0005615">
    <property type="term" value="C:extracellular space"/>
    <property type="evidence" value="ECO:0007669"/>
    <property type="project" value="InterPro"/>
</dbReference>
<evidence type="ECO:0000256" key="8">
    <source>
        <dbReference type="ARBA" id="ARBA00022801"/>
    </source>
</evidence>